<name>A0A0K0X8K1_MYCGD</name>
<evidence type="ECO:0000259" key="1">
    <source>
        <dbReference type="Pfam" id="PF12697"/>
    </source>
</evidence>
<accession>A0A0K0X8K1</accession>
<dbReference type="InterPro" id="IPR045889">
    <property type="entry name" value="MES/HNL"/>
</dbReference>
<sequence length="253" mass="28007">MPDNVSRTVFVLLHGGRHGGWCWQRVARRLRAAGHEVYTPTLTGLGERSHLNGPHIGLDTHIKDLVSVFEYEDVDDAVLVAHSYGGIVATAAMEEIAERVRVMVYVDALMPRSGESLFSIIGPAAAQARIDRAQTDGEGWFIAPTDASYWGVADQDDIAWVNSKTTPQPIKTYRDAVASADRAWEHPAMFIECRPSAMEPLTNPRERAKVDVDFHYHVLNAAHDVMITAPDELTELLLRARGLVSTGQDSPRR</sequence>
<dbReference type="KEGG" id="mgo:AFA91_19585"/>
<gene>
    <name evidence="2" type="ORF">AFA91_19585</name>
</gene>
<dbReference type="PATRIC" id="fig|134601.6.peg.4056"/>
<dbReference type="PANTHER" id="PTHR10992:SF1032">
    <property type="entry name" value="METHYLESTERASE 17"/>
    <property type="match status" value="1"/>
</dbReference>
<dbReference type="STRING" id="134601.AFA91_19585"/>
<protein>
    <submittedName>
        <fullName evidence="2">Esterase</fullName>
    </submittedName>
</protein>
<dbReference type="OrthoDB" id="9773549at2"/>
<dbReference type="GO" id="GO:0009694">
    <property type="term" value="P:jasmonic acid metabolic process"/>
    <property type="evidence" value="ECO:0007669"/>
    <property type="project" value="TreeGrafter"/>
</dbReference>
<dbReference type="Pfam" id="PF12697">
    <property type="entry name" value="Abhydrolase_6"/>
    <property type="match status" value="1"/>
</dbReference>
<dbReference type="SUPFAM" id="SSF53474">
    <property type="entry name" value="alpha/beta-Hydrolases"/>
    <property type="match status" value="1"/>
</dbReference>
<dbReference type="GO" id="GO:0080031">
    <property type="term" value="F:methyl salicylate esterase activity"/>
    <property type="evidence" value="ECO:0007669"/>
    <property type="project" value="TreeGrafter"/>
</dbReference>
<evidence type="ECO:0000313" key="3">
    <source>
        <dbReference type="Proteomes" id="UP000062255"/>
    </source>
</evidence>
<dbReference type="InterPro" id="IPR000073">
    <property type="entry name" value="AB_hydrolase_1"/>
</dbReference>
<evidence type="ECO:0000313" key="2">
    <source>
        <dbReference type="EMBL" id="AKS33728.1"/>
    </source>
</evidence>
<dbReference type="EMBL" id="CP012150">
    <property type="protein sequence ID" value="AKS33728.1"/>
    <property type="molecule type" value="Genomic_DNA"/>
</dbReference>
<dbReference type="Gene3D" id="3.40.50.1820">
    <property type="entry name" value="alpha/beta hydrolase"/>
    <property type="match status" value="1"/>
</dbReference>
<proteinExistence type="predicted"/>
<dbReference type="Proteomes" id="UP000062255">
    <property type="component" value="Chromosome"/>
</dbReference>
<dbReference type="AlphaFoldDB" id="A0A0K0X8K1"/>
<dbReference type="GO" id="GO:0080030">
    <property type="term" value="F:methyl indole-3-acetate esterase activity"/>
    <property type="evidence" value="ECO:0007669"/>
    <property type="project" value="TreeGrafter"/>
</dbReference>
<dbReference type="InterPro" id="IPR029058">
    <property type="entry name" value="AB_hydrolase_fold"/>
</dbReference>
<dbReference type="GO" id="GO:0009696">
    <property type="term" value="P:salicylic acid metabolic process"/>
    <property type="evidence" value="ECO:0007669"/>
    <property type="project" value="TreeGrafter"/>
</dbReference>
<organism evidence="2 3">
    <name type="scientific">Mycolicibacterium goodii</name>
    <name type="common">Mycobacterium goodii</name>
    <dbReference type="NCBI Taxonomy" id="134601"/>
    <lineage>
        <taxon>Bacteria</taxon>
        <taxon>Bacillati</taxon>
        <taxon>Actinomycetota</taxon>
        <taxon>Actinomycetes</taxon>
        <taxon>Mycobacteriales</taxon>
        <taxon>Mycobacteriaceae</taxon>
        <taxon>Mycolicibacterium</taxon>
    </lineage>
</organism>
<feature type="domain" description="AB hydrolase-1" evidence="1">
    <location>
        <begin position="10"/>
        <end position="234"/>
    </location>
</feature>
<dbReference type="GO" id="GO:0080032">
    <property type="term" value="F:methyl jasmonate esterase activity"/>
    <property type="evidence" value="ECO:0007669"/>
    <property type="project" value="TreeGrafter"/>
</dbReference>
<dbReference type="PANTHER" id="PTHR10992">
    <property type="entry name" value="METHYLESTERASE FAMILY MEMBER"/>
    <property type="match status" value="1"/>
</dbReference>
<reference evidence="2 3" key="1">
    <citation type="submission" date="2015-07" db="EMBL/GenBank/DDBJ databases">
        <title>Complete genome sequence of Mycobacterium goodii X7B, a facultative thermophilic biodesulfurizing bacterium.</title>
        <authorList>
            <person name="Yu B."/>
            <person name="Li F."/>
            <person name="Xu P."/>
        </authorList>
    </citation>
    <scope>NUCLEOTIDE SEQUENCE [LARGE SCALE GENOMIC DNA]</scope>
    <source>
        <strain evidence="2 3">X7B</strain>
    </source>
</reference>